<gene>
    <name evidence="1" type="ORF">KA717_28600</name>
</gene>
<dbReference type="Pfam" id="PF06051">
    <property type="entry name" value="DUF928"/>
    <property type="match status" value="1"/>
</dbReference>
<organism evidence="1">
    <name type="scientific">Woronichinia naegeliana WA131</name>
    <dbReference type="NCBI Taxonomy" id="2824559"/>
    <lineage>
        <taxon>Bacteria</taxon>
        <taxon>Bacillati</taxon>
        <taxon>Cyanobacteriota</taxon>
        <taxon>Cyanophyceae</taxon>
        <taxon>Synechococcales</taxon>
        <taxon>Coelosphaeriaceae</taxon>
        <taxon>Woronichinia</taxon>
    </lineage>
</organism>
<dbReference type="AlphaFoldDB" id="A0A977PVM0"/>
<dbReference type="EMBL" id="CP073041">
    <property type="protein sequence ID" value="UXE59680.1"/>
    <property type="molecule type" value="Genomic_DNA"/>
</dbReference>
<dbReference type="KEGG" id="wna:KA717_28600"/>
<evidence type="ECO:0000313" key="1">
    <source>
        <dbReference type="EMBL" id="UXE59680.1"/>
    </source>
</evidence>
<accession>A0A977PVM0</accession>
<sequence length="178" mass="19631">MLSETTAKRSLMALVPNTNTGLTLAERPTFWIYLPKTTAKQIVLSIREAGIKDHAQIYLPTPEDSGVVGFQLPATGPALEIGKTYQWAVVLICGARPSPNDPAIAAWVRRIAPMQPLKKGTILEQAAWYGEQGIWYDAIAALAEVRRTKPQDNGLTDIWTNFLNSAGLEEISREPLQF</sequence>
<dbReference type="Proteomes" id="UP001065613">
    <property type="component" value="Chromosome"/>
</dbReference>
<name>A0A977PVM0_9CYAN</name>
<reference evidence="1" key="1">
    <citation type="submission" date="2021-04" db="EMBL/GenBank/DDBJ databases">
        <title>Genome sequence of Woronichinia naegeliana from Washington state freshwater lake bloom.</title>
        <authorList>
            <person name="Dreher T.W."/>
        </authorList>
    </citation>
    <scope>NUCLEOTIDE SEQUENCE</scope>
    <source>
        <strain evidence="1">WA131</strain>
    </source>
</reference>
<proteinExistence type="predicted"/>
<protein>
    <submittedName>
        <fullName evidence="1">DUF928 domain-containing protein</fullName>
    </submittedName>
</protein>
<dbReference type="InterPro" id="IPR010328">
    <property type="entry name" value="DUF928"/>
</dbReference>